<evidence type="ECO:0000313" key="2">
    <source>
        <dbReference type="Proteomes" id="UP000694844"/>
    </source>
</evidence>
<dbReference type="GeneID" id="111115823"/>
<protein>
    <submittedName>
        <fullName evidence="3">Uncharacterized protein LOC111115823</fullName>
    </submittedName>
</protein>
<accession>A0A8B8C3X3</accession>
<dbReference type="Pfam" id="PF25273">
    <property type="entry name" value="DUF7869"/>
    <property type="match status" value="1"/>
</dbReference>
<name>A0A8B8C3X3_CRAVI</name>
<reference evidence="3" key="1">
    <citation type="submission" date="2025-08" db="UniProtKB">
        <authorList>
            <consortium name="RefSeq"/>
        </authorList>
    </citation>
    <scope>IDENTIFICATION</scope>
    <source>
        <tissue evidence="3">Whole sample</tissue>
    </source>
</reference>
<dbReference type="AlphaFoldDB" id="A0A8B8C3X3"/>
<evidence type="ECO:0000259" key="1">
    <source>
        <dbReference type="Pfam" id="PF25273"/>
    </source>
</evidence>
<dbReference type="Proteomes" id="UP000694844">
    <property type="component" value="Chromosome 9"/>
</dbReference>
<dbReference type="RefSeq" id="XP_022310392.1">
    <property type="nucleotide sequence ID" value="XM_022454684.1"/>
</dbReference>
<dbReference type="OrthoDB" id="6051974at2759"/>
<keyword evidence="2" id="KW-1185">Reference proteome</keyword>
<feature type="domain" description="DUF7869" evidence="1">
    <location>
        <begin position="306"/>
        <end position="494"/>
    </location>
</feature>
<dbReference type="KEGG" id="cvn:111115823"/>
<sequence length="612" mass="71442">MKRNRKMSLEEFDNLRRKVHVSNNINPVEDLPTKKKRVLTGKRYLERTSELFIQQDLRQRCCPAECLMKFAFDVILAIRTTFWAMVTMDQNKIIHQHRQHQVSEERCILNGVLVCSECWRVVHGVSRSRYYEQKSAKSPSVDGRTGMKYGHKRASEANNFLEDLATKQGEKLPHKAKVMLPTCVTQKNAYEEYVQSHKQPFCFRHFQRIWKERFPEMMASERTSFTECKECSMIRQLKAQKLSKDQRLLLDKQKQAHLLVARIAREKYYKHAKKATENRARYLSLIIDNMDQSKTSLPRFGTYHKGDANLTRMHHHVTGVLAHGHPNSFVFTWTDKFGTDSNITINCLLQVLEEVSEEKTLPPVLYLQADNSAKDNKNFILMGFLAFLVKRKIFRKIKLSFLMVGHTHEDVDQMFSRISQHLTGKSIPTLPVLQELMKASYHPTPIVSHLEGAWDYRQLSLESRISMQGHSSPHVFRFKEVAGEVVMSYKEWPYKSAPYKDVVVTELAMGFERDPVPITHVSEKGSRVIMAMRGDLRKWRDGGKVTDEEVEWWKQHLEEEGQMSHPTQPLASSFNHHRIPTQDFVNPPSLDNLRQHVRNLTKESNVKMVKRR</sequence>
<dbReference type="PANTHER" id="PTHR33153:SF3">
    <property type="entry name" value="TRAFFICKING PROTEIN PARTICLE COMPLEX SUBUNIT 11 DOMAIN-CONTAINING PROTEIN"/>
    <property type="match status" value="1"/>
</dbReference>
<dbReference type="InterPro" id="IPR057191">
    <property type="entry name" value="DUF7869"/>
</dbReference>
<gene>
    <name evidence="3" type="primary">LOC111115823</name>
</gene>
<proteinExistence type="predicted"/>
<dbReference type="PANTHER" id="PTHR33153">
    <property type="entry name" value="MYND-TYPE DOMAIN-CONTAINING PROTEIN"/>
    <property type="match status" value="1"/>
</dbReference>
<organism evidence="2 3">
    <name type="scientific">Crassostrea virginica</name>
    <name type="common">Eastern oyster</name>
    <dbReference type="NCBI Taxonomy" id="6565"/>
    <lineage>
        <taxon>Eukaryota</taxon>
        <taxon>Metazoa</taxon>
        <taxon>Spiralia</taxon>
        <taxon>Lophotrochozoa</taxon>
        <taxon>Mollusca</taxon>
        <taxon>Bivalvia</taxon>
        <taxon>Autobranchia</taxon>
        <taxon>Pteriomorphia</taxon>
        <taxon>Ostreida</taxon>
        <taxon>Ostreoidea</taxon>
        <taxon>Ostreidae</taxon>
        <taxon>Crassostrea</taxon>
    </lineage>
</organism>
<evidence type="ECO:0000313" key="3">
    <source>
        <dbReference type="RefSeq" id="XP_022310392.1"/>
    </source>
</evidence>